<feature type="domain" description="Oxidoreductase molybdopterin-binding" evidence="10">
    <location>
        <begin position="53"/>
        <end position="235"/>
    </location>
</feature>
<dbReference type="PANTHER" id="PTHR19372:SF7">
    <property type="entry name" value="SULFITE OXIDASE, MITOCHONDRIAL"/>
    <property type="match status" value="1"/>
</dbReference>
<comment type="cofactor">
    <cofactor evidence="1">
        <name>Mo-molybdopterin</name>
        <dbReference type="ChEBI" id="CHEBI:71302"/>
    </cofactor>
</comment>
<dbReference type="Pfam" id="PF03404">
    <property type="entry name" value="Mo-co_dimer"/>
    <property type="match status" value="1"/>
</dbReference>
<dbReference type="GO" id="GO:0005739">
    <property type="term" value="C:mitochondrion"/>
    <property type="evidence" value="ECO:0007669"/>
    <property type="project" value="TreeGrafter"/>
</dbReference>
<sequence>MPGVKGPSDYSKEPPRHPCLKINSKEPFNAEPPRSALISSYVTSADLFYKRNHGPIPIVDDLERYCVSISGLIENPNELFMKDIKMLSKYTVAATLQCAGNRRTAMSKTRKVKGVGWDVSAVGNAVWGGAKLADVLELVGIPKLSSTTQSGGKHVEFVSIDKCKEENGGPYKASIPLSQATNPLADVLLAYEMNGEPLNRDHGYPLRVIVPGVIGARSVKWLDSINLIAEECQGFFMQKDYKMFPPSVDWDNINWSTRKPQMDFPVQSAICSLEDVHAIKPGKLKVSGYAVAGGGRGIERVDVSVDGGKTWMEALRYQKIGIPYIADDPSSDKWAWVLFEVTVDVAHSTEIVAKAVDIAANVQPEKVEDIWNLRGILNTSWHRVQVRVGHSNM</sequence>
<keyword evidence="6" id="KW-0479">Metal-binding</keyword>
<dbReference type="GO" id="GO:0043546">
    <property type="term" value="F:molybdopterin cofactor binding"/>
    <property type="evidence" value="ECO:0007669"/>
    <property type="project" value="TreeGrafter"/>
</dbReference>
<evidence type="ECO:0000256" key="3">
    <source>
        <dbReference type="ARBA" id="ARBA00004971"/>
    </source>
</evidence>
<dbReference type="EMBL" id="CM031811">
    <property type="protein sequence ID" value="KAG6659715.1"/>
    <property type="molecule type" value="Genomic_DNA"/>
</dbReference>
<organism evidence="12 14">
    <name type="scientific">Carya illinoinensis</name>
    <name type="common">Pecan</name>
    <dbReference type="NCBI Taxonomy" id="32201"/>
    <lineage>
        <taxon>Eukaryota</taxon>
        <taxon>Viridiplantae</taxon>
        <taxon>Streptophyta</taxon>
        <taxon>Embryophyta</taxon>
        <taxon>Tracheophyta</taxon>
        <taxon>Spermatophyta</taxon>
        <taxon>Magnoliopsida</taxon>
        <taxon>eudicotyledons</taxon>
        <taxon>Gunneridae</taxon>
        <taxon>Pentapetalae</taxon>
        <taxon>rosids</taxon>
        <taxon>fabids</taxon>
        <taxon>Fagales</taxon>
        <taxon>Juglandaceae</taxon>
        <taxon>Carya</taxon>
    </lineage>
</organism>
<evidence type="ECO:0000256" key="5">
    <source>
        <dbReference type="ARBA" id="ARBA00022505"/>
    </source>
</evidence>
<evidence type="ECO:0000313" key="12">
    <source>
        <dbReference type="EMBL" id="KAG6659715.1"/>
    </source>
</evidence>
<comment type="pathway">
    <text evidence="3">Energy metabolism; sulfur metabolism.</text>
</comment>
<evidence type="ECO:0000259" key="11">
    <source>
        <dbReference type="Pfam" id="PF03404"/>
    </source>
</evidence>
<dbReference type="EC" id="1.8.3.1" evidence="4"/>
<dbReference type="CDD" id="cd02111">
    <property type="entry name" value="eukary_SO_Moco"/>
    <property type="match status" value="1"/>
</dbReference>
<reference evidence="12" key="1">
    <citation type="submission" date="2020-12" db="EMBL/GenBank/DDBJ databases">
        <title>WGS assembly of Carya illinoinensis cv. Pawnee.</title>
        <authorList>
            <person name="Platts A."/>
            <person name="Shu S."/>
            <person name="Wright S."/>
            <person name="Barry K."/>
            <person name="Edger P."/>
            <person name="Pires J.C."/>
            <person name="Schmutz J."/>
        </authorList>
    </citation>
    <scope>NUCLEOTIDE SEQUENCE</scope>
    <source>
        <tissue evidence="12">Leaf</tissue>
    </source>
</reference>
<comment type="pathway">
    <text evidence="2">Sulfur metabolism.</text>
</comment>
<accession>A0A8T1QZ39</accession>
<dbReference type="Proteomes" id="UP000811246">
    <property type="component" value="Chromosome 3"/>
</dbReference>
<feature type="region of interest" description="Disordered" evidence="9">
    <location>
        <begin position="1"/>
        <end position="27"/>
    </location>
</feature>
<dbReference type="Proteomes" id="UP000811609">
    <property type="component" value="Chromosome 3"/>
</dbReference>
<dbReference type="InterPro" id="IPR000572">
    <property type="entry name" value="OxRdtase_Mopterin-bd_dom"/>
</dbReference>
<evidence type="ECO:0000259" key="10">
    <source>
        <dbReference type="Pfam" id="PF00174"/>
    </source>
</evidence>
<dbReference type="FunFam" id="2.60.40.650:FF:000002">
    <property type="entry name" value="sulfite oxidase"/>
    <property type="match status" value="1"/>
</dbReference>
<dbReference type="EMBL" id="CM031827">
    <property type="protein sequence ID" value="KAG6720258.1"/>
    <property type="molecule type" value="Genomic_DNA"/>
</dbReference>
<dbReference type="GO" id="GO:0020037">
    <property type="term" value="F:heme binding"/>
    <property type="evidence" value="ECO:0007669"/>
    <property type="project" value="TreeGrafter"/>
</dbReference>
<dbReference type="InterPro" id="IPR005066">
    <property type="entry name" value="MoCF_OxRdtse_dimer"/>
</dbReference>
<evidence type="ECO:0000256" key="9">
    <source>
        <dbReference type="SAM" id="MobiDB-lite"/>
    </source>
</evidence>
<evidence type="ECO:0000313" key="13">
    <source>
        <dbReference type="EMBL" id="KAG6720258.1"/>
    </source>
</evidence>
<evidence type="ECO:0000256" key="8">
    <source>
        <dbReference type="ARBA" id="ARBA00070338"/>
    </source>
</evidence>
<proteinExistence type="predicted"/>
<gene>
    <name evidence="12" type="ORF">CIPAW_03G055000</name>
    <name evidence="13" type="ORF">I3842_03G050300</name>
</gene>
<dbReference type="PANTHER" id="PTHR19372">
    <property type="entry name" value="SULFITE REDUCTASE"/>
    <property type="match status" value="1"/>
</dbReference>
<dbReference type="FunFam" id="3.90.420.10:FF:000004">
    <property type="entry name" value="Sulfite oxidase"/>
    <property type="match status" value="1"/>
</dbReference>
<evidence type="ECO:0000313" key="14">
    <source>
        <dbReference type="Proteomes" id="UP000811609"/>
    </source>
</evidence>
<keyword evidence="5" id="KW-0500">Molybdenum</keyword>
<evidence type="ECO:0000256" key="7">
    <source>
        <dbReference type="ARBA" id="ARBA00023002"/>
    </source>
</evidence>
<dbReference type="GO" id="GO:0030151">
    <property type="term" value="F:molybdenum ion binding"/>
    <property type="evidence" value="ECO:0007669"/>
    <property type="project" value="InterPro"/>
</dbReference>
<dbReference type="GO" id="GO:0006790">
    <property type="term" value="P:sulfur compound metabolic process"/>
    <property type="evidence" value="ECO:0007669"/>
    <property type="project" value="TreeGrafter"/>
</dbReference>
<evidence type="ECO:0000256" key="2">
    <source>
        <dbReference type="ARBA" id="ARBA00004678"/>
    </source>
</evidence>
<reference evidence="13" key="2">
    <citation type="submission" date="2021-01" db="EMBL/GenBank/DDBJ databases">
        <authorList>
            <person name="Lovell J.T."/>
            <person name="Bentley N."/>
            <person name="Bhattarai G."/>
            <person name="Jenkins J.W."/>
            <person name="Sreedasyam A."/>
            <person name="Alarcon Y."/>
            <person name="Bock C."/>
            <person name="Boston L."/>
            <person name="Carlson J."/>
            <person name="Cervantes K."/>
            <person name="Clermont K."/>
            <person name="Krom N."/>
            <person name="Kubenka K."/>
            <person name="Mamidi S."/>
            <person name="Mattison C."/>
            <person name="Monteros M."/>
            <person name="Pisani C."/>
            <person name="Plott C."/>
            <person name="Rajasekar S."/>
            <person name="Rhein H.S."/>
            <person name="Rohla C."/>
            <person name="Song M."/>
            <person name="Hilaire R.S."/>
            <person name="Shu S."/>
            <person name="Wells L."/>
            <person name="Wang X."/>
            <person name="Webber J."/>
            <person name="Heerema R.J."/>
            <person name="Klein P."/>
            <person name="Conner P."/>
            <person name="Grauke L."/>
            <person name="Grimwood J."/>
            <person name="Schmutz J."/>
            <person name="Randall J.J."/>
        </authorList>
    </citation>
    <scope>NUCLEOTIDE SEQUENCE</scope>
    <source>
        <tissue evidence="13">Leaf</tissue>
    </source>
</reference>
<protein>
    <recommendedName>
        <fullName evidence="8">Sulfite oxidase</fullName>
        <ecNumber evidence="4">1.8.3.1</ecNumber>
    </recommendedName>
</protein>
<dbReference type="AlphaFoldDB" id="A0A8T1QZ39"/>
<evidence type="ECO:0000256" key="6">
    <source>
        <dbReference type="ARBA" id="ARBA00022723"/>
    </source>
</evidence>
<keyword evidence="7" id="KW-0560">Oxidoreductase</keyword>
<comment type="caution">
    <text evidence="12">The sequence shown here is derived from an EMBL/GenBank/DDBJ whole genome shotgun (WGS) entry which is preliminary data.</text>
</comment>
<name>A0A8T1QZ39_CARIL</name>
<evidence type="ECO:0000256" key="1">
    <source>
        <dbReference type="ARBA" id="ARBA00001924"/>
    </source>
</evidence>
<dbReference type="GO" id="GO:0008482">
    <property type="term" value="F:sulfite oxidase activity"/>
    <property type="evidence" value="ECO:0007669"/>
    <property type="project" value="UniProtKB-EC"/>
</dbReference>
<feature type="domain" description="Moybdenum cofactor oxidoreductase dimerisation" evidence="11">
    <location>
        <begin position="259"/>
        <end position="388"/>
    </location>
</feature>
<keyword evidence="14" id="KW-1185">Reference proteome</keyword>
<evidence type="ECO:0000256" key="4">
    <source>
        <dbReference type="ARBA" id="ARBA00012505"/>
    </source>
</evidence>
<dbReference type="Pfam" id="PF00174">
    <property type="entry name" value="Oxidored_molyb"/>
    <property type="match status" value="1"/>
</dbReference>